<dbReference type="InterPro" id="IPR035992">
    <property type="entry name" value="Ricin_B-like_lectins"/>
</dbReference>
<evidence type="ECO:0000256" key="1">
    <source>
        <dbReference type="ARBA" id="ARBA00022729"/>
    </source>
</evidence>
<dbReference type="InterPro" id="IPR026444">
    <property type="entry name" value="Secre_tail"/>
</dbReference>
<dbReference type="Pfam" id="PF11958">
    <property type="entry name" value="DUF3472"/>
    <property type="match status" value="1"/>
</dbReference>
<organism evidence="4 5">
    <name type="scientific">Aquimarina hainanensis</name>
    <dbReference type="NCBI Taxonomy" id="1578017"/>
    <lineage>
        <taxon>Bacteria</taxon>
        <taxon>Pseudomonadati</taxon>
        <taxon>Bacteroidota</taxon>
        <taxon>Flavobacteriia</taxon>
        <taxon>Flavobacteriales</taxon>
        <taxon>Flavobacteriaceae</taxon>
        <taxon>Aquimarina</taxon>
    </lineage>
</organism>
<evidence type="ECO:0000259" key="3">
    <source>
        <dbReference type="SMART" id="SM00458"/>
    </source>
</evidence>
<dbReference type="Pfam" id="PF18962">
    <property type="entry name" value="Por_Secre_tail"/>
    <property type="match status" value="1"/>
</dbReference>
<evidence type="ECO:0000313" key="4">
    <source>
        <dbReference type="EMBL" id="MFD2592674.1"/>
    </source>
</evidence>
<dbReference type="Gene3D" id="2.80.10.50">
    <property type="match status" value="1"/>
</dbReference>
<reference evidence="5" key="1">
    <citation type="journal article" date="2019" name="Int. J. Syst. Evol. Microbiol.">
        <title>The Global Catalogue of Microorganisms (GCM) 10K type strain sequencing project: providing services to taxonomists for standard genome sequencing and annotation.</title>
        <authorList>
            <consortium name="The Broad Institute Genomics Platform"/>
            <consortium name="The Broad Institute Genome Sequencing Center for Infectious Disease"/>
            <person name="Wu L."/>
            <person name="Ma J."/>
        </authorList>
    </citation>
    <scope>NUCLEOTIDE SEQUENCE [LARGE SCALE GENOMIC DNA]</scope>
    <source>
        <strain evidence="5">KCTC 42423</strain>
    </source>
</reference>
<dbReference type="Proteomes" id="UP001597459">
    <property type="component" value="Unassembled WGS sequence"/>
</dbReference>
<sequence length="573" mass="63252">MKNTILNLVIITLCNITFAQNSAPSSHLTAKDKVAGDILMKTVRSTITTDATYYCTMQWNGGAEGGAYCGFQDSPDKGHTFIYSIWDPSNGKTITADFVGEGTKVENFGGEGTGLKSMNNTIGWSLNEWNTVVTRRWDVGTHSYFGFWVRRDSQNKWYHMVTMNYPVANVTFNSDTNAFLEDWLSTGSKKRRFEMKDGFKRKLDGNWVSMNEAVYKRNDEPRSENYTNAVDAGVSNGVYFMQSGGNSSPSFPGTPPITLRTNTNAQPSNPAISFSISTLSSSKITWEVPTSATPQFKYTIKINNNTVQSKIAPETRTAAISATPGSIVELTLEDILGRTTTQTKTITTNSVLPNGVYKVTFENSQKSLDAFGMNNGSNIGLYESHGGPNQQWEVINLGNNIYKITNIKNGKSIDAFGQNNGDNIGSYEYHGGPNQKWEINIVSNGVYQVTDYRSKKCIDAFGTSNGSNIGLYECHGGSNQNIRFTLVSTRKNSKEITSDLSSYIYQNAGVLYININDATRKKAKVSVFSIQGSEVIKKEIYTGKPQQINLINLAKGLYILKTDGNLVKKITVQ</sequence>
<keyword evidence="5" id="KW-1185">Reference proteome</keyword>
<dbReference type="Pfam" id="PF00652">
    <property type="entry name" value="Ricin_B_lectin"/>
    <property type="match status" value="1"/>
</dbReference>
<dbReference type="InterPro" id="IPR000772">
    <property type="entry name" value="Ricin_B_lectin"/>
</dbReference>
<dbReference type="EMBL" id="JBHULX010000039">
    <property type="protein sequence ID" value="MFD2592674.1"/>
    <property type="molecule type" value="Genomic_DNA"/>
</dbReference>
<comment type="caution">
    <text evidence="4">The sequence shown here is derived from an EMBL/GenBank/DDBJ whole genome shotgun (WGS) entry which is preliminary data.</text>
</comment>
<dbReference type="NCBIfam" id="TIGR04183">
    <property type="entry name" value="Por_Secre_tail"/>
    <property type="match status" value="1"/>
</dbReference>
<dbReference type="SUPFAM" id="SSF50370">
    <property type="entry name" value="Ricin B-like lectins"/>
    <property type="match status" value="1"/>
</dbReference>
<proteinExistence type="predicted"/>
<dbReference type="RefSeq" id="WP_378254732.1">
    <property type="nucleotide sequence ID" value="NZ_JBHSJV010000001.1"/>
</dbReference>
<evidence type="ECO:0000256" key="2">
    <source>
        <dbReference type="SAM" id="SignalP"/>
    </source>
</evidence>
<dbReference type="CDD" id="cd00161">
    <property type="entry name" value="beta-trefoil_Ricin-like"/>
    <property type="match status" value="1"/>
</dbReference>
<dbReference type="InterPro" id="IPR021862">
    <property type="entry name" value="DUF3472"/>
</dbReference>
<protein>
    <submittedName>
        <fullName evidence="4">DUF3472 domain-containing protein</fullName>
    </submittedName>
</protein>
<feature type="chain" id="PRO_5046637204" evidence="2">
    <location>
        <begin position="20"/>
        <end position="573"/>
    </location>
</feature>
<accession>A0ABW5NEL4</accession>
<evidence type="ECO:0000313" key="5">
    <source>
        <dbReference type="Proteomes" id="UP001597459"/>
    </source>
</evidence>
<feature type="signal peptide" evidence="2">
    <location>
        <begin position="1"/>
        <end position="19"/>
    </location>
</feature>
<keyword evidence="1 2" id="KW-0732">Signal</keyword>
<feature type="domain" description="Ricin B lectin" evidence="3">
    <location>
        <begin position="355"/>
        <end position="485"/>
    </location>
</feature>
<gene>
    <name evidence="4" type="ORF">ACFSTE_17695</name>
</gene>
<dbReference type="SMART" id="SM00458">
    <property type="entry name" value="RICIN"/>
    <property type="match status" value="1"/>
</dbReference>
<name>A0ABW5NEL4_9FLAO</name>
<dbReference type="PROSITE" id="PS50231">
    <property type="entry name" value="RICIN_B_LECTIN"/>
    <property type="match status" value="1"/>
</dbReference>